<dbReference type="RefSeq" id="WP_136414801.1">
    <property type="nucleotide sequence ID" value="NZ_CP039396.1"/>
</dbReference>
<keyword evidence="2" id="KW-1185">Reference proteome</keyword>
<organism evidence="1 2">
    <name type="scientific">Duncaniella dubosii</name>
    <dbReference type="NCBI Taxonomy" id="2518971"/>
    <lineage>
        <taxon>Bacteria</taxon>
        <taxon>Pseudomonadati</taxon>
        <taxon>Bacteroidota</taxon>
        <taxon>Bacteroidia</taxon>
        <taxon>Bacteroidales</taxon>
        <taxon>Muribaculaceae</taxon>
        <taxon>Duncaniella</taxon>
    </lineage>
</organism>
<dbReference type="KEGG" id="ddb:E7747_06255"/>
<gene>
    <name evidence="1" type="ORF">E7747_06255</name>
</gene>
<evidence type="ECO:0000313" key="2">
    <source>
        <dbReference type="Proteomes" id="UP000297149"/>
    </source>
</evidence>
<evidence type="ECO:0000313" key="1">
    <source>
        <dbReference type="EMBL" id="QCD41921.1"/>
    </source>
</evidence>
<dbReference type="EMBL" id="CP039396">
    <property type="protein sequence ID" value="QCD41921.1"/>
    <property type="molecule type" value="Genomic_DNA"/>
</dbReference>
<dbReference type="Proteomes" id="UP000297149">
    <property type="component" value="Chromosome"/>
</dbReference>
<protein>
    <submittedName>
        <fullName evidence="1">Uncharacterized protein</fullName>
    </submittedName>
</protein>
<accession>A0A4P7W1X6</accession>
<name>A0A4P7W1X6_9BACT</name>
<sequence>MERVKSFLCAFIVVLCMNNADGREYAFQLDESNYIFNDTIGFVFKLYPEASTATLISPQLLPDFKGHFNTLKDSVDSNNMRIQTWNTKFVELCRQKLKNLGEESRIYVESRVDFADRAGILLASITELQDSIDKFNNQDCYDSYGDVFFNLHSEIDAVFIRQEEILRMLPELYDKIESYIIPGLNDVILSECRNEAKIFNVDKWIPYFDRFNEMSAVCQQLMEVNDTAGLIREKAILEDFLNEVRFYFSNTITIAYPHANCDWWEEYLELSDVREFEELATFKHVIAVTGLAVERTARAVETLPARIIDYIEGNNGELTIPEKIGYNGQLSYEVTKLKGPIFDSELMEKTDEISIRIPSGIDSICGMAFPDNKITEVHVSAYTPPFLDENAFSEKVYKNAILYVPEIKYQEYVLSDWRRFTNIYFSLSSSIDEISNDNIAVWSKGDTIYIEGIGIVSIYDTLGKLVYKGDSREIPIEQKGIYIVKIGSTNFKIKI</sequence>
<dbReference type="InterPro" id="IPR032675">
    <property type="entry name" value="LRR_dom_sf"/>
</dbReference>
<reference evidence="2" key="1">
    <citation type="submission" date="2019-02" db="EMBL/GenBank/DDBJ databases">
        <title>Isolation and identification of novel species under the genus Muribaculum.</title>
        <authorList>
            <person name="Miyake S."/>
            <person name="Ding Y."/>
            <person name="Low A."/>
            <person name="Soh M."/>
            <person name="Seedorf H."/>
        </authorList>
    </citation>
    <scope>NUCLEOTIDE SEQUENCE [LARGE SCALE GENOMIC DNA]</scope>
    <source>
        <strain evidence="2">H5</strain>
    </source>
</reference>
<dbReference type="Gene3D" id="3.80.10.10">
    <property type="entry name" value="Ribonuclease Inhibitor"/>
    <property type="match status" value="1"/>
</dbReference>
<dbReference type="AlphaFoldDB" id="A0A4P7W1X6"/>
<proteinExistence type="predicted"/>